<dbReference type="SUPFAM" id="SSF50249">
    <property type="entry name" value="Nucleic acid-binding proteins"/>
    <property type="match status" value="1"/>
</dbReference>
<gene>
    <name evidence="2" type="ORF">M436DRAFT_72135</name>
</gene>
<reference evidence="2 3" key="1">
    <citation type="journal article" date="2014" name="BMC Genomics">
        <title>Genome sequencing of four Aureobasidium pullulans varieties: biotechnological potential, stress tolerance, and description of new species.</title>
        <authorList>
            <person name="Gostin Ar C."/>
            <person name="Ohm R.A."/>
            <person name="Kogej T."/>
            <person name="Sonjak S."/>
            <person name="Turk M."/>
            <person name="Zajc J."/>
            <person name="Zalar P."/>
            <person name="Grube M."/>
            <person name="Sun H."/>
            <person name="Han J."/>
            <person name="Sharma A."/>
            <person name="Chiniquy J."/>
            <person name="Ngan C.Y."/>
            <person name="Lipzen A."/>
            <person name="Barry K."/>
            <person name="Grigoriev I.V."/>
            <person name="Gunde-Cimerman N."/>
        </authorList>
    </citation>
    <scope>NUCLEOTIDE SEQUENCE [LARGE SCALE GENOMIC DNA]</scope>
    <source>
        <strain evidence="2 3">CBS 147.97</strain>
    </source>
</reference>
<dbReference type="InterPro" id="IPR012340">
    <property type="entry name" value="NA-bd_OB-fold"/>
</dbReference>
<dbReference type="STRING" id="1043004.A0A074WKX0"/>
<dbReference type="GeneID" id="25415064"/>
<protein>
    <recommendedName>
        <fullName evidence="4">Nucleic acid-binding protein</fullName>
    </recommendedName>
</protein>
<dbReference type="EMBL" id="KL584708">
    <property type="protein sequence ID" value="KEQ73728.1"/>
    <property type="molecule type" value="Genomic_DNA"/>
</dbReference>
<dbReference type="InterPro" id="IPR052469">
    <property type="entry name" value="MEIOB"/>
</dbReference>
<dbReference type="Proteomes" id="UP000027730">
    <property type="component" value="Unassembled WGS sequence"/>
</dbReference>
<feature type="compositionally biased region" description="Polar residues" evidence="1">
    <location>
        <begin position="1"/>
        <end position="29"/>
    </location>
</feature>
<proteinExistence type="predicted"/>
<dbReference type="GO" id="GO:0008310">
    <property type="term" value="F:single-stranded DNA 3'-5' DNA exonuclease activity"/>
    <property type="evidence" value="ECO:0007669"/>
    <property type="project" value="TreeGrafter"/>
</dbReference>
<dbReference type="AlphaFoldDB" id="A0A074WKX0"/>
<evidence type="ECO:0000313" key="3">
    <source>
        <dbReference type="Proteomes" id="UP000027730"/>
    </source>
</evidence>
<evidence type="ECO:0000313" key="2">
    <source>
        <dbReference type="EMBL" id="KEQ73728.1"/>
    </source>
</evidence>
<dbReference type="PANTHER" id="PTHR21166">
    <property type="entry name" value="CELL DIVISION CONTROL PROTEIN 24 OB DOMAIN-CONTAINING PROTEIN-RELATED"/>
    <property type="match status" value="1"/>
</dbReference>
<name>A0A074WKX0_9PEZI</name>
<dbReference type="GO" id="GO:0000712">
    <property type="term" value="P:resolution of meiotic recombination intermediates"/>
    <property type="evidence" value="ECO:0007669"/>
    <property type="project" value="TreeGrafter"/>
</dbReference>
<sequence length="479" mass="53418">MMKQNTSIQSFFPPQTSPTKALPRTSSPTPGDGFNSDELDTSLILAPRDDWIPPAVYDEYEIDSLVAGPGRIKIIGRIVNMFGISPKAKLPTGAKGAIHLVIKDNTDAVTIRLSYTLISYGLQLGQLVAVWAAYITNGDRGIFPCAVAPLYIRIFPEKDKSCHIRWLDGPGTARVCRKPLKYDSTLMSLKDFAQGGFEVPDAKILVIVKSISTRKKVTRKDGTTAELVKVGVMDDTSEAILSLWGVTSTSPMGWQPSQTALLITSPSLNVSHQNWLALTSNTFVDVDPIIPEAERLRAFAGQMIRRQHINPMFPDEEYKSWSMTKPDEHILYSLADVDDYARETPEEEFEGYLSMIIMELNISTLRQQNMLMCNECCGIPLYANMTVVKCKQCDEQVPLRINPRVIGRLVDESGCITSGKLVLSDHAWTQLLGRSSEELVQNSASTLKSVEHRMLHVRITLRFWWSARVGKLVIAEVLE</sequence>
<organism evidence="2 3">
    <name type="scientific">Aureobasidium namibiae CBS 147.97</name>
    <dbReference type="NCBI Taxonomy" id="1043004"/>
    <lineage>
        <taxon>Eukaryota</taxon>
        <taxon>Fungi</taxon>
        <taxon>Dikarya</taxon>
        <taxon>Ascomycota</taxon>
        <taxon>Pezizomycotina</taxon>
        <taxon>Dothideomycetes</taxon>
        <taxon>Dothideomycetidae</taxon>
        <taxon>Dothideales</taxon>
        <taxon>Saccotheciaceae</taxon>
        <taxon>Aureobasidium</taxon>
    </lineage>
</organism>
<evidence type="ECO:0000256" key="1">
    <source>
        <dbReference type="SAM" id="MobiDB-lite"/>
    </source>
</evidence>
<dbReference type="Gene3D" id="2.40.50.140">
    <property type="entry name" value="Nucleic acid-binding proteins"/>
    <property type="match status" value="1"/>
</dbReference>
<dbReference type="HOGENOM" id="CLU_039318_0_0_1"/>
<feature type="region of interest" description="Disordered" evidence="1">
    <location>
        <begin position="1"/>
        <end position="34"/>
    </location>
</feature>
<dbReference type="GO" id="GO:0003697">
    <property type="term" value="F:single-stranded DNA binding"/>
    <property type="evidence" value="ECO:0007669"/>
    <property type="project" value="TreeGrafter"/>
</dbReference>
<keyword evidence="3" id="KW-1185">Reference proteome</keyword>
<evidence type="ECO:0008006" key="4">
    <source>
        <dbReference type="Google" id="ProtNLM"/>
    </source>
</evidence>
<dbReference type="PANTHER" id="PTHR21166:SF2">
    <property type="entry name" value="CELL DIVISION CONTROL PROTEIN 24 OB DOMAIN-CONTAINING PROTEIN-RELATED"/>
    <property type="match status" value="1"/>
</dbReference>
<dbReference type="OrthoDB" id="3248508at2759"/>
<accession>A0A074WKX0</accession>
<dbReference type="RefSeq" id="XP_013428181.1">
    <property type="nucleotide sequence ID" value="XM_013572727.1"/>
</dbReference>